<name>A0A7J5E3Z5_NOCSI</name>
<evidence type="ECO:0000259" key="2">
    <source>
        <dbReference type="Pfam" id="PF01425"/>
    </source>
</evidence>
<dbReference type="AlphaFoldDB" id="A0A7J5E3Z5"/>
<dbReference type="PANTHER" id="PTHR11895">
    <property type="entry name" value="TRANSAMIDASE"/>
    <property type="match status" value="1"/>
</dbReference>
<organism evidence="3 4">
    <name type="scientific">Nocardioides simplex</name>
    <name type="common">Arthrobacter simplex</name>
    <dbReference type="NCBI Taxonomy" id="2045"/>
    <lineage>
        <taxon>Bacteria</taxon>
        <taxon>Bacillati</taxon>
        <taxon>Actinomycetota</taxon>
        <taxon>Actinomycetes</taxon>
        <taxon>Propionibacteriales</taxon>
        <taxon>Nocardioidaceae</taxon>
        <taxon>Pimelobacter</taxon>
    </lineage>
</organism>
<dbReference type="Gene3D" id="3.90.1300.10">
    <property type="entry name" value="Amidase signature (AS) domain"/>
    <property type="match status" value="1"/>
</dbReference>
<dbReference type="PROSITE" id="PS00571">
    <property type="entry name" value="AMIDASES"/>
    <property type="match status" value="1"/>
</dbReference>
<gene>
    <name evidence="3" type="ORF">F9L07_14325</name>
</gene>
<dbReference type="InterPro" id="IPR023631">
    <property type="entry name" value="Amidase_dom"/>
</dbReference>
<dbReference type="Pfam" id="PF01425">
    <property type="entry name" value="Amidase"/>
    <property type="match status" value="1"/>
</dbReference>
<dbReference type="SUPFAM" id="SSF75304">
    <property type="entry name" value="Amidase signature (AS) enzymes"/>
    <property type="match status" value="1"/>
</dbReference>
<dbReference type="PANTHER" id="PTHR11895:SF76">
    <property type="entry name" value="INDOLEACETAMIDE HYDROLASE"/>
    <property type="match status" value="1"/>
</dbReference>
<evidence type="ECO:0000313" key="3">
    <source>
        <dbReference type="EMBL" id="KAB2812883.1"/>
    </source>
</evidence>
<dbReference type="NCBIfam" id="NF005686">
    <property type="entry name" value="PRK07486.1"/>
    <property type="match status" value="1"/>
</dbReference>
<evidence type="ECO:0000313" key="4">
    <source>
        <dbReference type="Proteomes" id="UP000449906"/>
    </source>
</evidence>
<protein>
    <submittedName>
        <fullName evidence="3">Amidase</fullName>
    </submittedName>
</protein>
<reference evidence="3 4" key="1">
    <citation type="submission" date="2019-09" db="EMBL/GenBank/DDBJ databases">
        <title>Pimelobacter sp. isolated from Paulinella.</title>
        <authorList>
            <person name="Jeong S.E."/>
        </authorList>
    </citation>
    <scope>NUCLEOTIDE SEQUENCE [LARGE SCALE GENOMIC DNA]</scope>
    <source>
        <strain evidence="3 4">Pch-N</strain>
    </source>
</reference>
<dbReference type="GO" id="GO:0003824">
    <property type="term" value="F:catalytic activity"/>
    <property type="evidence" value="ECO:0007669"/>
    <property type="project" value="InterPro"/>
</dbReference>
<comment type="caution">
    <text evidence="3">The sequence shown here is derived from an EMBL/GenBank/DDBJ whole genome shotgun (WGS) entry which is preliminary data.</text>
</comment>
<evidence type="ECO:0000256" key="1">
    <source>
        <dbReference type="SAM" id="MobiDB-lite"/>
    </source>
</evidence>
<dbReference type="Proteomes" id="UP000449906">
    <property type="component" value="Unassembled WGS sequence"/>
</dbReference>
<sequence>MSELCFRTARELVALMEAGEVSAVEVAQAHLDQVDRVNPAVNAVVSLDPEITLADARAADDARRSGRLLGPLHGLPIAFKDTHDAAGFPTTYGSPIHAQNRPAESELLVARLRAAGAVRLGKTNVPEFASGSHTFNTLFGTTRNPYDLTRSAGGSSGGAAASLASGMQPLADGSDMGGSLRNPASFCNVVGLRPSPGRVPIHPNPLPWQTLAVQGPMARNVGDLALMLGVIAGPDDRVPLSITEDPAVFAGVLDRDLTGLRIGWSPDLGGALPVEREVVDVIRRRLHLFEDLGCDVVEVQPDFSGADRCFRTLRAWQFQATFGDLLATHPGELKPSLEANIREGADVTAADVAVASKLQGELFQRFAAAFADEYDVLVLPVSQVLPFDADLEYPTVIEGVAQPTYLDWMASSYYVSAIGLPALSVPAGFTDGGLPVGMQLVAGYRRERLLLEVGRGLELAAGDPPFTPPPPLLGDPAPRSAPVAGPK</sequence>
<dbReference type="InterPro" id="IPR036928">
    <property type="entry name" value="AS_sf"/>
</dbReference>
<proteinExistence type="predicted"/>
<dbReference type="InterPro" id="IPR000120">
    <property type="entry name" value="Amidase"/>
</dbReference>
<feature type="domain" description="Amidase" evidence="2">
    <location>
        <begin position="25"/>
        <end position="451"/>
    </location>
</feature>
<dbReference type="EMBL" id="WBVM01000001">
    <property type="protein sequence ID" value="KAB2812883.1"/>
    <property type="molecule type" value="Genomic_DNA"/>
</dbReference>
<dbReference type="RefSeq" id="WP_151580209.1">
    <property type="nucleotide sequence ID" value="NZ_WBVM01000001.1"/>
</dbReference>
<accession>A0A7J5E3Z5</accession>
<feature type="region of interest" description="Disordered" evidence="1">
    <location>
        <begin position="461"/>
        <end position="487"/>
    </location>
</feature>
<dbReference type="InterPro" id="IPR020556">
    <property type="entry name" value="Amidase_CS"/>
</dbReference>